<dbReference type="Proteomes" id="UP001139353">
    <property type="component" value="Unassembled WGS sequence"/>
</dbReference>
<evidence type="ECO:0000313" key="1">
    <source>
        <dbReference type="EMBL" id="MCK9686320.1"/>
    </source>
</evidence>
<protein>
    <submittedName>
        <fullName evidence="1">Uncharacterized protein</fullName>
    </submittedName>
</protein>
<sequence length="173" mass="18922">MPSDLPRDQLASALGSDADHVVMERGYSLAFVGVHGQVRLVQFRLSKTGFNADHAQDDLAFAKLLDEFAAIVDRLLRERWAGIALRAAFDGEGELIERLYEAGPLERCDKVDPASTSGRLVKEGEIVDARELLVRASARLVENWGVFARTPPLDDGAFAHEARLRALVTGANP</sequence>
<dbReference type="AlphaFoldDB" id="A0A9X1YK18"/>
<dbReference type="EMBL" id="JAJLJH010000002">
    <property type="protein sequence ID" value="MCK9686320.1"/>
    <property type="molecule type" value="Genomic_DNA"/>
</dbReference>
<dbReference type="RefSeq" id="WP_275682347.1">
    <property type="nucleotide sequence ID" value="NZ_JAJLJH010000002.1"/>
</dbReference>
<evidence type="ECO:0000313" key="2">
    <source>
        <dbReference type="Proteomes" id="UP001139353"/>
    </source>
</evidence>
<accession>A0A9X1YK18</accession>
<reference evidence="1" key="1">
    <citation type="submission" date="2021-11" db="EMBL/GenBank/DDBJ databases">
        <title>BS-T2-15 a new species belonging to the Comamonadaceae family isolated from the soil of a French oak forest.</title>
        <authorList>
            <person name="Mieszkin S."/>
            <person name="Alain K."/>
        </authorList>
    </citation>
    <scope>NUCLEOTIDE SEQUENCE</scope>
    <source>
        <strain evidence="1">BS-T2-15</strain>
    </source>
</reference>
<name>A0A9X1YK18_9BURK</name>
<proteinExistence type="predicted"/>
<gene>
    <name evidence="1" type="ORF">LPC04_11445</name>
</gene>
<keyword evidence="2" id="KW-1185">Reference proteome</keyword>
<organism evidence="1 2">
    <name type="scientific">Scleromatobacter humisilvae</name>
    <dbReference type="NCBI Taxonomy" id="2897159"/>
    <lineage>
        <taxon>Bacteria</taxon>
        <taxon>Pseudomonadati</taxon>
        <taxon>Pseudomonadota</taxon>
        <taxon>Betaproteobacteria</taxon>
        <taxon>Burkholderiales</taxon>
        <taxon>Sphaerotilaceae</taxon>
        <taxon>Scleromatobacter</taxon>
    </lineage>
</organism>
<comment type="caution">
    <text evidence="1">The sequence shown here is derived from an EMBL/GenBank/DDBJ whole genome shotgun (WGS) entry which is preliminary data.</text>
</comment>